<dbReference type="InterPro" id="IPR000008">
    <property type="entry name" value="C2_dom"/>
</dbReference>
<dbReference type="AlphaFoldDB" id="A0A6A3RIG4"/>
<evidence type="ECO:0000313" key="3">
    <source>
        <dbReference type="EMBL" id="KAE9096937.1"/>
    </source>
</evidence>
<dbReference type="SMART" id="SM00239">
    <property type="entry name" value="C2"/>
    <property type="match status" value="1"/>
</dbReference>
<dbReference type="InterPro" id="IPR035892">
    <property type="entry name" value="C2_domain_sf"/>
</dbReference>
<feature type="compositionally biased region" description="Polar residues" evidence="1">
    <location>
        <begin position="364"/>
        <end position="374"/>
    </location>
</feature>
<feature type="domain" description="C2" evidence="2">
    <location>
        <begin position="24"/>
        <end position="171"/>
    </location>
</feature>
<protein>
    <recommendedName>
        <fullName evidence="2">C2 domain-containing protein</fullName>
    </recommendedName>
</protein>
<proteinExistence type="predicted"/>
<gene>
    <name evidence="4" type="ORF">PF005_g16365</name>
    <name evidence="3" type="ORF">PF007_g16795</name>
</gene>
<dbReference type="CDD" id="cd00030">
    <property type="entry name" value="C2"/>
    <property type="match status" value="1"/>
</dbReference>
<sequence>MSAVDDVAARICRLEEARAAKTAQLRQLQRELRYNAVTGVDERLDSGLSVARLDVKVEAGRNMLFKAGFLSGQRTYVRVTAKVVAAAAVNNVDSEHLESTTVMEQKCTSKRPVGYTPRWNEALLFQGLPAAVGTLRLDVMQEERIGADEVVGSVVIPLANLQDQRKLQRWHVLKKHDKETMNEVLFSCRFQRSPILALELELELLQNQANELHLFVGRHQNLVVETRSSFSAPKPLQGKVVVPEETPERTAPTRFSAVASFPPAMRKRECVENNSTCGNVEMHEAPRVKRQRVLDTEKQVNSLSDRIANWLLPTAVSNSTTKVETAPQAAFNGEAAGTTTKQFFPFKQRQNSSAPRRQRRTGRPVSTTPQKTPSTFQAIEKWLFTDKEGNPRELPTCTSISLPFQHQQLPAWKLIGRSTQLEVTEKKS</sequence>
<reference evidence="5 6" key="1">
    <citation type="submission" date="2018-08" db="EMBL/GenBank/DDBJ databases">
        <title>Genomic investigation of the strawberry pathogen Phytophthora fragariae indicates pathogenicity is determined by transcriptional variation in three key races.</title>
        <authorList>
            <person name="Adams T.M."/>
            <person name="Armitage A.D."/>
            <person name="Sobczyk M.K."/>
            <person name="Bates H.J."/>
            <person name="Dunwell J.M."/>
            <person name="Nellist C.F."/>
            <person name="Harrison R.J."/>
        </authorList>
    </citation>
    <scope>NUCLEOTIDE SEQUENCE [LARGE SCALE GENOMIC DNA]</scope>
    <source>
        <strain evidence="4 5">NOV-27</strain>
        <strain evidence="3 6">NOV-71</strain>
    </source>
</reference>
<feature type="compositionally biased region" description="Polar residues" evidence="1">
    <location>
        <begin position="337"/>
        <end position="355"/>
    </location>
</feature>
<dbReference type="PROSITE" id="PS50004">
    <property type="entry name" value="C2"/>
    <property type="match status" value="1"/>
</dbReference>
<accession>A0A6A3RIG4</accession>
<name>A0A6A3RIG4_9STRA</name>
<comment type="caution">
    <text evidence="3">The sequence shown here is derived from an EMBL/GenBank/DDBJ whole genome shotgun (WGS) entry which is preliminary data.</text>
</comment>
<keyword evidence="5" id="KW-1185">Reference proteome</keyword>
<dbReference type="SUPFAM" id="SSF49562">
    <property type="entry name" value="C2 domain (Calcium/lipid-binding domain, CaLB)"/>
    <property type="match status" value="1"/>
</dbReference>
<evidence type="ECO:0000256" key="1">
    <source>
        <dbReference type="SAM" id="MobiDB-lite"/>
    </source>
</evidence>
<dbReference type="EMBL" id="QXGB01001065">
    <property type="protein sequence ID" value="KAE9197827.1"/>
    <property type="molecule type" value="Genomic_DNA"/>
</dbReference>
<evidence type="ECO:0000313" key="5">
    <source>
        <dbReference type="Proteomes" id="UP000433483"/>
    </source>
</evidence>
<dbReference type="Proteomes" id="UP000433483">
    <property type="component" value="Unassembled WGS sequence"/>
</dbReference>
<feature type="region of interest" description="Disordered" evidence="1">
    <location>
        <begin position="333"/>
        <end position="374"/>
    </location>
</feature>
<evidence type="ECO:0000313" key="6">
    <source>
        <dbReference type="Proteomes" id="UP000441208"/>
    </source>
</evidence>
<dbReference type="Pfam" id="PF00168">
    <property type="entry name" value="C2"/>
    <property type="match status" value="1"/>
</dbReference>
<evidence type="ECO:0000259" key="2">
    <source>
        <dbReference type="PROSITE" id="PS50004"/>
    </source>
</evidence>
<dbReference type="EMBL" id="QXFZ01001100">
    <property type="protein sequence ID" value="KAE9096937.1"/>
    <property type="molecule type" value="Genomic_DNA"/>
</dbReference>
<evidence type="ECO:0000313" key="4">
    <source>
        <dbReference type="EMBL" id="KAE9197827.1"/>
    </source>
</evidence>
<dbReference type="OrthoDB" id="270970at2759"/>
<organism evidence="3 6">
    <name type="scientific">Phytophthora fragariae</name>
    <dbReference type="NCBI Taxonomy" id="53985"/>
    <lineage>
        <taxon>Eukaryota</taxon>
        <taxon>Sar</taxon>
        <taxon>Stramenopiles</taxon>
        <taxon>Oomycota</taxon>
        <taxon>Peronosporomycetes</taxon>
        <taxon>Peronosporales</taxon>
        <taxon>Peronosporaceae</taxon>
        <taxon>Phytophthora</taxon>
    </lineage>
</organism>
<dbReference type="Proteomes" id="UP000441208">
    <property type="component" value="Unassembled WGS sequence"/>
</dbReference>
<dbReference type="Gene3D" id="2.60.40.150">
    <property type="entry name" value="C2 domain"/>
    <property type="match status" value="1"/>
</dbReference>